<organism evidence="6">
    <name type="scientific">Parasteatoda tepidariorum</name>
    <name type="common">Common house spider</name>
    <name type="synonym">Achaearanea tepidariorum</name>
    <dbReference type="NCBI Taxonomy" id="114398"/>
    <lineage>
        <taxon>Eukaryota</taxon>
        <taxon>Metazoa</taxon>
        <taxon>Ecdysozoa</taxon>
        <taxon>Arthropoda</taxon>
        <taxon>Chelicerata</taxon>
        <taxon>Arachnida</taxon>
        <taxon>Araneae</taxon>
        <taxon>Araneomorphae</taxon>
        <taxon>Entelegynae</taxon>
        <taxon>Araneoidea</taxon>
        <taxon>Theridiidae</taxon>
        <taxon>Parasteatoda</taxon>
    </lineage>
</organism>
<feature type="domain" description="MYND-type" evidence="5">
    <location>
        <begin position="133"/>
        <end position="170"/>
    </location>
</feature>
<dbReference type="GO" id="GO:0008270">
    <property type="term" value="F:zinc ion binding"/>
    <property type="evidence" value="ECO:0007669"/>
    <property type="project" value="UniProtKB-KW"/>
</dbReference>
<evidence type="ECO:0000256" key="1">
    <source>
        <dbReference type="ARBA" id="ARBA00022723"/>
    </source>
</evidence>
<keyword evidence="1" id="KW-0479">Metal-binding</keyword>
<dbReference type="PANTHER" id="PTHR12298:SF4">
    <property type="entry name" value="PROGRAMMED CELL DEATH PROTEIN 2"/>
    <property type="match status" value="1"/>
</dbReference>
<evidence type="ECO:0000313" key="6">
    <source>
        <dbReference type="EMBL" id="LAA03080.1"/>
    </source>
</evidence>
<dbReference type="EMBL" id="IAAA01008290">
    <property type="protein sequence ID" value="LAA03075.1"/>
    <property type="molecule type" value="mRNA"/>
</dbReference>
<name>A0A2L2Y6Z8_PARTP</name>
<dbReference type="EMBL" id="IAAA01008291">
    <property type="protein sequence ID" value="LAA03080.1"/>
    <property type="molecule type" value="mRNA"/>
</dbReference>
<evidence type="ECO:0000256" key="2">
    <source>
        <dbReference type="ARBA" id="ARBA00022771"/>
    </source>
</evidence>
<evidence type="ECO:0000259" key="5">
    <source>
        <dbReference type="PROSITE" id="PS50865"/>
    </source>
</evidence>
<keyword evidence="2 4" id="KW-0863">Zinc-finger</keyword>
<dbReference type="SUPFAM" id="SSF144232">
    <property type="entry name" value="HIT/MYND zinc finger-like"/>
    <property type="match status" value="1"/>
</dbReference>
<dbReference type="Pfam" id="PF04194">
    <property type="entry name" value="PDCD2_C"/>
    <property type="match status" value="1"/>
</dbReference>
<dbReference type="PANTHER" id="PTHR12298">
    <property type="entry name" value="PCDC2 PROGRAMMED CELL DEATH PROTEIN 2 -RELATED"/>
    <property type="match status" value="1"/>
</dbReference>
<dbReference type="InterPro" id="IPR007320">
    <property type="entry name" value="PDCD2_C"/>
</dbReference>
<accession>A0A2L2Y6Z8</accession>
<dbReference type="PROSITE" id="PS01360">
    <property type="entry name" value="ZF_MYND_1"/>
    <property type="match status" value="1"/>
</dbReference>
<keyword evidence="3" id="KW-0862">Zinc</keyword>
<dbReference type="GO" id="GO:0005737">
    <property type="term" value="C:cytoplasm"/>
    <property type="evidence" value="ECO:0007669"/>
    <property type="project" value="InterPro"/>
</dbReference>
<reference evidence="6" key="1">
    <citation type="journal article" date="2016" name="Mol. Ecol. Resour.">
        <title>Evaluation of the impact of RNA preservation methods of spiders for de novo transcriptome assembly.</title>
        <authorList>
            <person name="Kono N."/>
            <person name="Nakamura H."/>
            <person name="Ito Y."/>
            <person name="Tomita M."/>
            <person name="Arakawa K."/>
        </authorList>
    </citation>
    <scope>NUCLEOTIDE SEQUENCE</scope>
    <source>
        <tissue evidence="6">Whole body</tissue>
    </source>
</reference>
<dbReference type="OrthoDB" id="443682at2759"/>
<dbReference type="AlphaFoldDB" id="A0A2L2Y6Z8"/>
<dbReference type="PROSITE" id="PS50865">
    <property type="entry name" value="ZF_MYND_2"/>
    <property type="match status" value="1"/>
</dbReference>
<dbReference type="GO" id="GO:0005634">
    <property type="term" value="C:nucleus"/>
    <property type="evidence" value="ECO:0007669"/>
    <property type="project" value="TreeGrafter"/>
</dbReference>
<dbReference type="InterPro" id="IPR002893">
    <property type="entry name" value="Znf_MYND"/>
</dbReference>
<protein>
    <submittedName>
        <fullName evidence="6">Programmed cell death protein 2</fullName>
    </submittedName>
</protein>
<evidence type="ECO:0000256" key="3">
    <source>
        <dbReference type="ARBA" id="ARBA00022833"/>
    </source>
</evidence>
<sequence length="357" mass="41376">MAVAPTELGFVEKRASWKLRSKFFPSKVGGFPAWLRLSNLPNRTDLLCQVCNHPLTFLLQVYAPVFELEEAFHRTIYIFMCRNSSCNKTSSRINFSVFRNQLPRKNEFYSFEPPEFNEKSSMQPCADQFQKMCAICGCCAILNCHKCAQIDYCCEDHKTLDWEWNHIHNCPSEKKEIPEKKKLINHFLLSEFELVTETEESLPDVPEKSDEEKMKDYQKFLQSSSSKELQDMPVGDLGYVEEKKDKAFNKFQKRVKLEPEQVLRYQKGGVPLWVSSENVPSENDIPNCSCGAKRHFEFQVMPQLLNYLSLDSVQESIDWGTLIIYTCSASCSAGVDTYVKEFLWKQDFSDVSLTMQQ</sequence>
<evidence type="ECO:0000256" key="4">
    <source>
        <dbReference type="PROSITE-ProRule" id="PRU00134"/>
    </source>
</evidence>
<proteinExistence type="evidence at transcript level"/>